<dbReference type="AlphaFoldDB" id="Q2HTF8"/>
<feature type="region of interest" description="Disordered" evidence="1">
    <location>
        <begin position="1"/>
        <end position="77"/>
    </location>
</feature>
<reference evidence="2" key="2">
    <citation type="submission" date="2007-03" db="EMBL/GenBank/DDBJ databases">
        <authorList>
            <consortium name="The International Medicago Genome Annotation Group"/>
        </authorList>
    </citation>
    <scope>NUCLEOTIDE SEQUENCE</scope>
</reference>
<gene>
    <name evidence="2" type="ORF">MtrDRAFT_AC150442g27v2</name>
</gene>
<dbReference type="EMBL" id="AC150442">
    <property type="protein sequence ID" value="ABD32673.2"/>
    <property type="molecule type" value="Genomic_DNA"/>
</dbReference>
<evidence type="ECO:0000313" key="2">
    <source>
        <dbReference type="EMBL" id="ABD32673.2"/>
    </source>
</evidence>
<reference evidence="2" key="1">
    <citation type="submission" date="2004-11" db="EMBL/GenBank/DDBJ databases">
        <authorList>
            <person name="Town C.D."/>
        </authorList>
    </citation>
    <scope>NUCLEOTIDE SEQUENCE</scope>
</reference>
<feature type="compositionally biased region" description="Basic and acidic residues" evidence="1">
    <location>
        <begin position="12"/>
        <end position="25"/>
    </location>
</feature>
<organism evidence="2">
    <name type="scientific">Medicago truncatula</name>
    <name type="common">Barrel medic</name>
    <name type="synonym">Medicago tribuloides</name>
    <dbReference type="NCBI Taxonomy" id="3880"/>
    <lineage>
        <taxon>Eukaryota</taxon>
        <taxon>Viridiplantae</taxon>
        <taxon>Streptophyta</taxon>
        <taxon>Embryophyta</taxon>
        <taxon>Tracheophyta</taxon>
        <taxon>Spermatophyta</taxon>
        <taxon>Magnoliopsida</taxon>
        <taxon>eudicotyledons</taxon>
        <taxon>Gunneridae</taxon>
        <taxon>Pentapetalae</taxon>
        <taxon>rosids</taxon>
        <taxon>fabids</taxon>
        <taxon>Fabales</taxon>
        <taxon>Fabaceae</taxon>
        <taxon>Papilionoideae</taxon>
        <taxon>50 kb inversion clade</taxon>
        <taxon>NPAAA clade</taxon>
        <taxon>Hologalegina</taxon>
        <taxon>IRL clade</taxon>
        <taxon>Trifolieae</taxon>
        <taxon>Medicago</taxon>
    </lineage>
</organism>
<name>Q2HTF8_MEDTR</name>
<evidence type="ECO:0000256" key="1">
    <source>
        <dbReference type="SAM" id="MobiDB-lite"/>
    </source>
</evidence>
<protein>
    <submittedName>
        <fullName evidence="2">Uncharacterized protein</fullName>
    </submittedName>
</protein>
<sequence length="134" mass="15385">MHLKQKQARTGQHQDKEPRKTDMNRAPHQRTKAFHYQTPHAAGAVGKMSRNHRTQGPPPREPAQEVMRMAGPSSHHQLPLLHLGSFEFGYKGMPAMQSLRERSEKEKVKLERVSSTMIRTHSQILKSNVHFCFA</sequence>
<accession>Q2HTF8</accession>
<proteinExistence type="predicted"/>